<dbReference type="Proteomes" id="UP001371305">
    <property type="component" value="Unassembled WGS sequence"/>
</dbReference>
<feature type="transmembrane region" description="Helical" evidence="2">
    <location>
        <begin position="12"/>
        <end position="37"/>
    </location>
</feature>
<sequence>MSDPDSPKPKRRFGAGAFSISLLVHLIFVLLAIFYFVKWVDPPQEKLDFLPGGGGGGGNEGQKASQIKAQKRMMTSPAVSKRIASTSAATFSLPDTSPELADAALPMAMSDASSGSGGGAGGGHGTGLGTGTGPGSGPGSGPGVGKGFVSTSFFGSKETRFDALAGHLYDFKQTKAGKPVTDYDTGNPEHFTSRVLELQKRHFREIAFREYFKAPDTLYLTQLAIPNRPAQEGPALFGAADKMKPSGWFAIYSGKLKAPKDMTFRFVGSADDYIGVQTKGKLRLIAARPEIQKTVQERWEPAKTDQEFPGPMGTLVFGDWIQVKKGEEFEMDLGIGERPGGVVGFILLIEEKGKEYKKTQSGRPILPLFTTEPITDQIRDRIGKGFRDWEIDWEDVPVFTNDSSPNPLADPFK</sequence>
<proteinExistence type="predicted"/>
<comment type="caution">
    <text evidence="3">The sequence shown here is derived from an EMBL/GenBank/DDBJ whole genome shotgun (WGS) entry which is preliminary data.</text>
</comment>
<keyword evidence="2" id="KW-1133">Transmembrane helix</keyword>
<accession>A0ABU9AYJ4</accession>
<protein>
    <submittedName>
        <fullName evidence="3">Uncharacterized protein</fullName>
    </submittedName>
</protein>
<evidence type="ECO:0000313" key="3">
    <source>
        <dbReference type="EMBL" id="MEK7952746.1"/>
    </source>
</evidence>
<feature type="region of interest" description="Disordered" evidence="1">
    <location>
        <begin position="50"/>
        <end position="72"/>
    </location>
</feature>
<evidence type="ECO:0000313" key="4">
    <source>
        <dbReference type="Proteomes" id="UP001371305"/>
    </source>
</evidence>
<dbReference type="RefSeq" id="WP_341406502.1">
    <property type="nucleotide sequence ID" value="NZ_JBBUKT010000008.1"/>
</dbReference>
<keyword evidence="4" id="KW-1185">Reference proteome</keyword>
<evidence type="ECO:0000256" key="2">
    <source>
        <dbReference type="SAM" id="Phobius"/>
    </source>
</evidence>
<gene>
    <name evidence="3" type="ORF">WKV53_19685</name>
</gene>
<dbReference type="EMBL" id="JBBUKT010000008">
    <property type="protein sequence ID" value="MEK7952746.1"/>
    <property type="molecule type" value="Genomic_DNA"/>
</dbReference>
<keyword evidence="2" id="KW-0812">Transmembrane</keyword>
<feature type="compositionally biased region" description="Gly residues" evidence="1">
    <location>
        <begin position="115"/>
        <end position="144"/>
    </location>
</feature>
<keyword evidence="2" id="KW-0472">Membrane</keyword>
<reference evidence="3 4" key="1">
    <citation type="submission" date="2024-04" db="EMBL/GenBank/DDBJ databases">
        <title>Luteolibacter sp. isolated from soil.</title>
        <authorList>
            <person name="An J."/>
        </authorList>
    </citation>
    <scope>NUCLEOTIDE SEQUENCE [LARGE SCALE GENOMIC DNA]</scope>
    <source>
        <strain evidence="3 4">Y139</strain>
    </source>
</reference>
<feature type="compositionally biased region" description="Gly residues" evidence="1">
    <location>
        <begin position="51"/>
        <end position="60"/>
    </location>
</feature>
<evidence type="ECO:0000256" key="1">
    <source>
        <dbReference type="SAM" id="MobiDB-lite"/>
    </source>
</evidence>
<name>A0ABU9AYJ4_9BACT</name>
<feature type="region of interest" description="Disordered" evidence="1">
    <location>
        <begin position="111"/>
        <end position="144"/>
    </location>
</feature>
<organism evidence="3 4">
    <name type="scientific">Luteolibacter soli</name>
    <dbReference type="NCBI Taxonomy" id="3135280"/>
    <lineage>
        <taxon>Bacteria</taxon>
        <taxon>Pseudomonadati</taxon>
        <taxon>Verrucomicrobiota</taxon>
        <taxon>Verrucomicrobiia</taxon>
        <taxon>Verrucomicrobiales</taxon>
        <taxon>Verrucomicrobiaceae</taxon>
        <taxon>Luteolibacter</taxon>
    </lineage>
</organism>